<protein>
    <submittedName>
        <fullName evidence="1">DNA alkylation repair protein</fullName>
    </submittedName>
</protein>
<dbReference type="Gene3D" id="1.25.10.90">
    <property type="match status" value="1"/>
</dbReference>
<dbReference type="InterPro" id="IPR014825">
    <property type="entry name" value="DNA_alkylation"/>
</dbReference>
<comment type="caution">
    <text evidence="1">The sequence shown here is derived from an EMBL/GenBank/DDBJ whole genome shotgun (WGS) entry which is preliminary data.</text>
</comment>
<proteinExistence type="predicted"/>
<dbReference type="EMBL" id="SBKQ01000006">
    <property type="protein sequence ID" value="RXR32507.1"/>
    <property type="molecule type" value="Genomic_DNA"/>
</dbReference>
<keyword evidence="2" id="KW-1185">Reference proteome</keyword>
<dbReference type="Pfam" id="PF08713">
    <property type="entry name" value="DNA_alkylation"/>
    <property type="match status" value="1"/>
</dbReference>
<evidence type="ECO:0000313" key="2">
    <source>
        <dbReference type="Proteomes" id="UP000289734"/>
    </source>
</evidence>
<sequence>MNFIQALEKELLAHRNAENAIKMEAYMKDNFPFLGIKTEQRRIILKQLWKKHKPEIQSDFRGISWSLFTKKDRDFQYCGMEILIQEIKKNYKKEDGILIEKWLTTHSWWDSVDLLAKYLLGNYLLQFPEQTLEVIERFSNSENRWLNRSAILFQLNYKKNTDFELLKSECEKHKNSKEFFIQKAIGWALRDYGRFNPNAVINYVENTNLKPLSKKEALRNILK</sequence>
<organism evidence="1 2">
    <name type="scientific">Flavobacterium piscinae</name>
    <dbReference type="NCBI Taxonomy" id="2506424"/>
    <lineage>
        <taxon>Bacteria</taxon>
        <taxon>Pseudomonadati</taxon>
        <taxon>Bacteroidota</taxon>
        <taxon>Flavobacteriia</taxon>
        <taxon>Flavobacteriales</taxon>
        <taxon>Flavobacteriaceae</taxon>
        <taxon>Flavobacterium</taxon>
    </lineage>
</organism>
<dbReference type="AlphaFoldDB" id="A0A4Q1KR48"/>
<gene>
    <name evidence="1" type="ORF">EQG68_06690</name>
</gene>
<dbReference type="InterPro" id="IPR016024">
    <property type="entry name" value="ARM-type_fold"/>
</dbReference>
<dbReference type="OrthoDB" id="9775346at2"/>
<dbReference type="PANTHER" id="PTHR34070:SF1">
    <property type="entry name" value="DNA ALKYLATION REPAIR PROTEIN"/>
    <property type="match status" value="1"/>
</dbReference>
<dbReference type="RefSeq" id="WP_129464020.1">
    <property type="nucleotide sequence ID" value="NZ_SBKQ01000006.1"/>
</dbReference>
<accession>A0A4Q1KR48</accession>
<reference evidence="2" key="1">
    <citation type="submission" date="2019-01" db="EMBL/GenBank/DDBJ databases">
        <title>Cytophagaceae bacterium strain CAR-16.</title>
        <authorList>
            <person name="Chen W.-M."/>
        </authorList>
    </citation>
    <scope>NUCLEOTIDE SEQUENCE [LARGE SCALE GENOMIC DNA]</scope>
    <source>
        <strain evidence="2">ICH-30</strain>
    </source>
</reference>
<dbReference type="Proteomes" id="UP000289734">
    <property type="component" value="Unassembled WGS sequence"/>
</dbReference>
<name>A0A4Q1KR48_9FLAO</name>
<dbReference type="SUPFAM" id="SSF48371">
    <property type="entry name" value="ARM repeat"/>
    <property type="match status" value="1"/>
</dbReference>
<dbReference type="PANTHER" id="PTHR34070">
    <property type="entry name" value="ARMADILLO-TYPE FOLD"/>
    <property type="match status" value="1"/>
</dbReference>
<evidence type="ECO:0000313" key="1">
    <source>
        <dbReference type="EMBL" id="RXR32507.1"/>
    </source>
</evidence>
<dbReference type="CDD" id="cd07064">
    <property type="entry name" value="AlkD_like_1"/>
    <property type="match status" value="1"/>
</dbReference>